<feature type="domain" description="Peptidase S1" evidence="5">
    <location>
        <begin position="26"/>
        <end position="170"/>
    </location>
</feature>
<reference evidence="6" key="1">
    <citation type="journal article" date="2023" name="G3 (Bethesda)">
        <title>Whole genome assemblies of Zophobas morio and Tenebrio molitor.</title>
        <authorList>
            <person name="Kaur S."/>
            <person name="Stinson S.A."/>
            <person name="diCenzo G.C."/>
        </authorList>
    </citation>
    <scope>NUCLEOTIDE SEQUENCE</scope>
    <source>
        <strain evidence="6">QUZm001</strain>
    </source>
</reference>
<protein>
    <recommendedName>
        <fullName evidence="5">Peptidase S1 domain-containing protein</fullName>
    </recommendedName>
</protein>
<dbReference type="InterPro" id="IPR009003">
    <property type="entry name" value="Peptidase_S1_PA"/>
</dbReference>
<evidence type="ECO:0000313" key="6">
    <source>
        <dbReference type="EMBL" id="KAJ3654329.1"/>
    </source>
</evidence>
<dbReference type="PANTHER" id="PTHR24276:SF96">
    <property type="entry name" value="PEPTIDASE S1 DOMAIN-CONTAINING PROTEIN"/>
    <property type="match status" value="1"/>
</dbReference>
<dbReference type="SMART" id="SM00020">
    <property type="entry name" value="Tryp_SPc"/>
    <property type="match status" value="1"/>
</dbReference>
<evidence type="ECO:0000256" key="3">
    <source>
        <dbReference type="ARBA" id="ARBA00022825"/>
    </source>
</evidence>
<dbReference type="Gene3D" id="2.40.10.10">
    <property type="entry name" value="Trypsin-like serine proteases"/>
    <property type="match status" value="1"/>
</dbReference>
<keyword evidence="7" id="KW-1185">Reference proteome</keyword>
<dbReference type="Pfam" id="PF00089">
    <property type="entry name" value="Trypsin"/>
    <property type="match status" value="1"/>
</dbReference>
<dbReference type="AlphaFoldDB" id="A0AA38IIQ8"/>
<comment type="caution">
    <text evidence="6">The sequence shown here is derived from an EMBL/GenBank/DDBJ whole genome shotgun (WGS) entry which is preliminary data.</text>
</comment>
<dbReference type="GO" id="GO:0004252">
    <property type="term" value="F:serine-type endopeptidase activity"/>
    <property type="evidence" value="ECO:0007669"/>
    <property type="project" value="InterPro"/>
</dbReference>
<proteinExistence type="predicted"/>
<organism evidence="6 7">
    <name type="scientific">Zophobas morio</name>
    <dbReference type="NCBI Taxonomy" id="2755281"/>
    <lineage>
        <taxon>Eukaryota</taxon>
        <taxon>Metazoa</taxon>
        <taxon>Ecdysozoa</taxon>
        <taxon>Arthropoda</taxon>
        <taxon>Hexapoda</taxon>
        <taxon>Insecta</taxon>
        <taxon>Pterygota</taxon>
        <taxon>Neoptera</taxon>
        <taxon>Endopterygota</taxon>
        <taxon>Coleoptera</taxon>
        <taxon>Polyphaga</taxon>
        <taxon>Cucujiformia</taxon>
        <taxon>Tenebrionidae</taxon>
        <taxon>Zophobas</taxon>
    </lineage>
</organism>
<dbReference type="InterPro" id="IPR050430">
    <property type="entry name" value="Peptidase_S1"/>
</dbReference>
<keyword evidence="4" id="KW-1015">Disulfide bond</keyword>
<evidence type="ECO:0000313" key="7">
    <source>
        <dbReference type="Proteomes" id="UP001168821"/>
    </source>
</evidence>
<evidence type="ECO:0000259" key="5">
    <source>
        <dbReference type="PROSITE" id="PS50240"/>
    </source>
</evidence>
<dbReference type="Proteomes" id="UP001168821">
    <property type="component" value="Unassembled WGS sequence"/>
</dbReference>
<evidence type="ECO:0000256" key="4">
    <source>
        <dbReference type="ARBA" id="ARBA00023157"/>
    </source>
</evidence>
<accession>A0AA38IIQ8</accession>
<keyword evidence="2" id="KW-0378">Hydrolase</keyword>
<evidence type="ECO:0000256" key="1">
    <source>
        <dbReference type="ARBA" id="ARBA00022670"/>
    </source>
</evidence>
<dbReference type="InterPro" id="IPR001254">
    <property type="entry name" value="Trypsin_dom"/>
</dbReference>
<dbReference type="PANTHER" id="PTHR24276">
    <property type="entry name" value="POLYSERASE-RELATED"/>
    <property type="match status" value="1"/>
</dbReference>
<dbReference type="PROSITE" id="PS50240">
    <property type="entry name" value="TRYPSIN_DOM"/>
    <property type="match status" value="1"/>
</dbReference>
<dbReference type="EMBL" id="JALNTZ010000004">
    <property type="protein sequence ID" value="KAJ3654329.1"/>
    <property type="molecule type" value="Genomic_DNA"/>
</dbReference>
<dbReference type="InterPro" id="IPR033116">
    <property type="entry name" value="TRYPSIN_SER"/>
</dbReference>
<sequence length="174" mass="19593">MTDSVIIGSTYLDKVETRARSLYGHVHPDYDKRTLVHDIAVLQIDKQTSYNSSFPVRLRTNFSDYENPCYAMGWGWTKPQPPSSNIFKIAVVQPVKPKKCEEEWKRAYYPHLICTNSTGDAVCRGDSGGPLICDNKLTGVVSFGKRCATGKPDAYTAISFYNDWIDSIINQSNQ</sequence>
<gene>
    <name evidence="6" type="ORF">Zmor_013524</name>
</gene>
<evidence type="ECO:0000256" key="2">
    <source>
        <dbReference type="ARBA" id="ARBA00022801"/>
    </source>
</evidence>
<name>A0AA38IIQ8_9CUCU</name>
<dbReference type="InterPro" id="IPR043504">
    <property type="entry name" value="Peptidase_S1_PA_chymotrypsin"/>
</dbReference>
<keyword evidence="1" id="KW-0645">Protease</keyword>
<dbReference type="GO" id="GO:0006508">
    <property type="term" value="P:proteolysis"/>
    <property type="evidence" value="ECO:0007669"/>
    <property type="project" value="UniProtKB-KW"/>
</dbReference>
<dbReference type="SUPFAM" id="SSF50494">
    <property type="entry name" value="Trypsin-like serine proteases"/>
    <property type="match status" value="1"/>
</dbReference>
<dbReference type="PROSITE" id="PS00135">
    <property type="entry name" value="TRYPSIN_SER"/>
    <property type="match status" value="1"/>
</dbReference>
<keyword evidence="3" id="KW-0720">Serine protease</keyword>